<evidence type="ECO:0000256" key="1">
    <source>
        <dbReference type="ARBA" id="ARBA00004167"/>
    </source>
</evidence>
<dbReference type="EMBL" id="AUSU01003237">
    <property type="protein sequence ID" value="EPS67217.1"/>
    <property type="molecule type" value="Genomic_DNA"/>
</dbReference>
<gene>
    <name evidence="7" type="ORF">M569_07563</name>
</gene>
<protein>
    <recommendedName>
        <fullName evidence="6">Late embryogenesis abundant protein LEA-2 subgroup domain-containing protein</fullName>
    </recommendedName>
</protein>
<name>S8E4H0_9LAMI</name>
<dbReference type="OrthoDB" id="1920039at2759"/>
<dbReference type="GO" id="GO:0098542">
    <property type="term" value="P:defense response to other organism"/>
    <property type="evidence" value="ECO:0007669"/>
    <property type="project" value="InterPro"/>
</dbReference>
<evidence type="ECO:0000259" key="6">
    <source>
        <dbReference type="Pfam" id="PF03168"/>
    </source>
</evidence>
<sequence length="202" mass="22767">MSKVSEKSPKHCGEKTEKTEAPNTRKHLLYIFLSLLLFIFLVWLILHPSKPRFSLQQLQINLLNLTQPSLLNTSILLTLQSDNPNQRVGIYYDDFLIYASYRNQKITPDASVSPFYQGQGETNTLSTSLVGYQQPVSPSLGYQLERDQGIGKLVVGVKGMGRLRWKVGSWISGRYRFVVSCITDMPFEDASAQQGSQCSTTL</sequence>
<dbReference type="InterPro" id="IPR044839">
    <property type="entry name" value="NDR1-like"/>
</dbReference>
<reference evidence="7 8" key="1">
    <citation type="journal article" date="2013" name="BMC Genomics">
        <title>The miniature genome of a carnivorous plant Genlisea aurea contains a low number of genes and short non-coding sequences.</title>
        <authorList>
            <person name="Leushkin E.V."/>
            <person name="Sutormin R.A."/>
            <person name="Nabieva E.R."/>
            <person name="Penin A.A."/>
            <person name="Kondrashov A.S."/>
            <person name="Logacheva M.D."/>
        </authorList>
    </citation>
    <scope>NUCLEOTIDE SEQUENCE [LARGE SCALE GENOMIC DNA]</scope>
</reference>
<evidence type="ECO:0000256" key="3">
    <source>
        <dbReference type="ARBA" id="ARBA00022989"/>
    </source>
</evidence>
<dbReference type="Pfam" id="PF03168">
    <property type="entry name" value="LEA_2"/>
    <property type="match status" value="1"/>
</dbReference>
<dbReference type="PANTHER" id="PTHR31415:SF20">
    <property type="entry name" value="NDR1_HIN1-LIKE PROTEIN 26"/>
    <property type="match status" value="1"/>
</dbReference>
<keyword evidence="3 5" id="KW-1133">Transmembrane helix</keyword>
<dbReference type="PANTHER" id="PTHR31415">
    <property type="entry name" value="OS05G0367900 PROTEIN"/>
    <property type="match status" value="1"/>
</dbReference>
<keyword evidence="8" id="KW-1185">Reference proteome</keyword>
<dbReference type="GO" id="GO:0009506">
    <property type="term" value="C:plasmodesma"/>
    <property type="evidence" value="ECO:0007669"/>
    <property type="project" value="TreeGrafter"/>
</dbReference>
<organism evidence="7 8">
    <name type="scientific">Genlisea aurea</name>
    <dbReference type="NCBI Taxonomy" id="192259"/>
    <lineage>
        <taxon>Eukaryota</taxon>
        <taxon>Viridiplantae</taxon>
        <taxon>Streptophyta</taxon>
        <taxon>Embryophyta</taxon>
        <taxon>Tracheophyta</taxon>
        <taxon>Spermatophyta</taxon>
        <taxon>Magnoliopsida</taxon>
        <taxon>eudicotyledons</taxon>
        <taxon>Gunneridae</taxon>
        <taxon>Pentapetalae</taxon>
        <taxon>asterids</taxon>
        <taxon>lamiids</taxon>
        <taxon>Lamiales</taxon>
        <taxon>Lentibulariaceae</taxon>
        <taxon>Genlisea</taxon>
    </lineage>
</organism>
<dbReference type="InterPro" id="IPR004864">
    <property type="entry name" value="LEA_2"/>
</dbReference>
<dbReference type="AlphaFoldDB" id="S8E4H0"/>
<evidence type="ECO:0000256" key="4">
    <source>
        <dbReference type="ARBA" id="ARBA00023136"/>
    </source>
</evidence>
<feature type="domain" description="Late embryogenesis abundant protein LEA-2 subgroup" evidence="6">
    <location>
        <begin position="78"/>
        <end position="181"/>
    </location>
</feature>
<evidence type="ECO:0000256" key="2">
    <source>
        <dbReference type="ARBA" id="ARBA00022692"/>
    </source>
</evidence>
<proteinExistence type="predicted"/>
<evidence type="ECO:0000313" key="7">
    <source>
        <dbReference type="EMBL" id="EPS67217.1"/>
    </source>
</evidence>
<keyword evidence="4 5" id="KW-0472">Membrane</keyword>
<comment type="caution">
    <text evidence="7">The sequence shown here is derived from an EMBL/GenBank/DDBJ whole genome shotgun (WGS) entry which is preliminary data.</text>
</comment>
<comment type="subcellular location">
    <subcellularLocation>
        <location evidence="1">Membrane</location>
        <topology evidence="1">Single-pass membrane protein</topology>
    </subcellularLocation>
</comment>
<feature type="transmembrane region" description="Helical" evidence="5">
    <location>
        <begin position="28"/>
        <end position="46"/>
    </location>
</feature>
<dbReference type="GO" id="GO:0005886">
    <property type="term" value="C:plasma membrane"/>
    <property type="evidence" value="ECO:0007669"/>
    <property type="project" value="TreeGrafter"/>
</dbReference>
<dbReference type="Proteomes" id="UP000015453">
    <property type="component" value="Unassembled WGS sequence"/>
</dbReference>
<evidence type="ECO:0000256" key="5">
    <source>
        <dbReference type="SAM" id="Phobius"/>
    </source>
</evidence>
<accession>S8E4H0</accession>
<evidence type="ECO:0000313" key="8">
    <source>
        <dbReference type="Proteomes" id="UP000015453"/>
    </source>
</evidence>
<keyword evidence="2 5" id="KW-0812">Transmembrane</keyword>